<keyword evidence="1" id="KW-0472">Membrane</keyword>
<dbReference type="EMBL" id="JACCHT010000001">
    <property type="protein sequence ID" value="NYT27818.1"/>
    <property type="molecule type" value="Genomic_DNA"/>
</dbReference>
<dbReference type="HAMAP" id="MF_00386">
    <property type="entry name" value="UPF0161_YidD"/>
    <property type="match status" value="1"/>
</dbReference>
<accession>A0A853F2S1</accession>
<proteinExistence type="inferred from homology"/>
<gene>
    <name evidence="2" type="primary">yidD</name>
    <name evidence="2" type="ORF">H0A76_07930</name>
</gene>
<evidence type="ECO:0000256" key="1">
    <source>
        <dbReference type="HAMAP-Rule" id="MF_00386"/>
    </source>
</evidence>
<organism evidence="2 3">
    <name type="scientific">Candidatus Thiodubiliella endoseptemdiera</name>
    <dbReference type="NCBI Taxonomy" id="2738886"/>
    <lineage>
        <taxon>Bacteria</taxon>
        <taxon>Pseudomonadati</taxon>
        <taxon>Pseudomonadota</taxon>
        <taxon>Gammaproteobacteria</taxon>
        <taxon>Candidatus Pseudothioglobaceae</taxon>
        <taxon>Candidatus Thiodubiliella</taxon>
    </lineage>
</organism>
<evidence type="ECO:0000313" key="2">
    <source>
        <dbReference type="EMBL" id="NYT27818.1"/>
    </source>
</evidence>
<reference evidence="2 3" key="1">
    <citation type="submission" date="2020-05" db="EMBL/GenBank/DDBJ databases">
        <title>Horizontal transmission and recombination maintain forever young bacterial symbiont genomes.</title>
        <authorList>
            <person name="Russell S.L."/>
            <person name="Pepper-Tunick E."/>
            <person name="Svedberg J."/>
            <person name="Byrne A."/>
            <person name="Ruelas Castillo J."/>
            <person name="Vollmers C."/>
            <person name="Beinart R.A."/>
            <person name="Corbett-Detig R."/>
        </authorList>
    </citation>
    <scope>NUCLEOTIDE SEQUENCE [LARGE SCALE GENOMIC DNA]</scope>
    <source>
        <strain evidence="2">455</strain>
    </source>
</reference>
<name>A0A853F2S1_9GAMM</name>
<comment type="caution">
    <text evidence="2">The sequence shown here is derived from an EMBL/GenBank/DDBJ whole genome shotgun (WGS) entry which is preliminary data.</text>
</comment>
<dbReference type="AlphaFoldDB" id="A0A853F2S1"/>
<protein>
    <recommendedName>
        <fullName evidence="1">Putative membrane protein insertion efficiency factor</fullName>
    </recommendedName>
</protein>
<keyword evidence="1" id="KW-1003">Cell membrane</keyword>
<comment type="subcellular location">
    <subcellularLocation>
        <location evidence="1">Cell membrane</location>
        <topology evidence="1">Peripheral membrane protein</topology>
        <orientation evidence="1">Cytoplasmic side</orientation>
    </subcellularLocation>
</comment>
<comment type="similarity">
    <text evidence="1">Belongs to the UPF0161 family.</text>
</comment>
<dbReference type="Proteomes" id="UP000568751">
    <property type="component" value="Unassembled WGS sequence"/>
</dbReference>
<sequence>MMKYLLLLPIKFYQLFISPLLGSNCRFDPTCSQYAYEAVQTHGFFKGLRLSIQRIGKCHPWHQGGFDPVPDKKHLH</sequence>
<dbReference type="Pfam" id="PF01809">
    <property type="entry name" value="YidD"/>
    <property type="match status" value="1"/>
</dbReference>
<dbReference type="PANTHER" id="PTHR33383">
    <property type="entry name" value="MEMBRANE PROTEIN INSERTION EFFICIENCY FACTOR-RELATED"/>
    <property type="match status" value="1"/>
</dbReference>
<dbReference type="GO" id="GO:0005886">
    <property type="term" value="C:plasma membrane"/>
    <property type="evidence" value="ECO:0007669"/>
    <property type="project" value="UniProtKB-SubCell"/>
</dbReference>
<dbReference type="SMART" id="SM01234">
    <property type="entry name" value="Haemolytic"/>
    <property type="match status" value="1"/>
</dbReference>
<dbReference type="NCBIfam" id="TIGR00278">
    <property type="entry name" value="membrane protein insertion efficiency factor YidD"/>
    <property type="match status" value="1"/>
</dbReference>
<comment type="function">
    <text evidence="1">Could be involved in insertion of integral membrane proteins into the membrane.</text>
</comment>
<dbReference type="InterPro" id="IPR002696">
    <property type="entry name" value="Membr_insert_effic_factor_YidD"/>
</dbReference>
<dbReference type="PANTHER" id="PTHR33383:SF1">
    <property type="entry name" value="MEMBRANE PROTEIN INSERTION EFFICIENCY FACTOR-RELATED"/>
    <property type="match status" value="1"/>
</dbReference>
<evidence type="ECO:0000313" key="3">
    <source>
        <dbReference type="Proteomes" id="UP000568751"/>
    </source>
</evidence>